<evidence type="ECO:0000256" key="10">
    <source>
        <dbReference type="ARBA" id="ARBA00044502"/>
    </source>
</evidence>
<name>A0AAD5VDD9_9APHY</name>
<evidence type="ECO:0000256" key="8">
    <source>
        <dbReference type="ARBA" id="ARBA00023277"/>
    </source>
</evidence>
<keyword evidence="7" id="KW-1015">Disulfide bond</keyword>
<dbReference type="PANTHER" id="PTHR33353:SF6">
    <property type="entry name" value="ENDOGLUCANASE IV"/>
    <property type="match status" value="1"/>
</dbReference>
<evidence type="ECO:0000256" key="14">
    <source>
        <dbReference type="SAM" id="SignalP"/>
    </source>
</evidence>
<evidence type="ECO:0000256" key="9">
    <source>
        <dbReference type="ARBA" id="ARBA00023326"/>
    </source>
</evidence>
<dbReference type="EC" id="1.14.99.56" evidence="12"/>
<accession>A0AAD5VDD9</accession>
<dbReference type="InterPro" id="IPR005103">
    <property type="entry name" value="AA9_LPMO"/>
</dbReference>
<dbReference type="PANTHER" id="PTHR33353">
    <property type="entry name" value="PUTATIVE (AFU_ORTHOLOGUE AFUA_1G12560)-RELATED"/>
    <property type="match status" value="1"/>
</dbReference>
<dbReference type="Proteomes" id="UP001212997">
    <property type="component" value="Unassembled WGS sequence"/>
</dbReference>
<evidence type="ECO:0000256" key="11">
    <source>
        <dbReference type="ARBA" id="ARBA00045077"/>
    </source>
</evidence>
<keyword evidence="8" id="KW-0119">Carbohydrate metabolism</keyword>
<evidence type="ECO:0000256" key="4">
    <source>
        <dbReference type="ARBA" id="ARBA00023002"/>
    </source>
</evidence>
<dbReference type="Pfam" id="PF03443">
    <property type="entry name" value="AA9"/>
    <property type="match status" value="1"/>
</dbReference>
<comment type="caution">
    <text evidence="16">The sequence shown here is derived from an EMBL/GenBank/DDBJ whole genome shotgun (WGS) entry which is preliminary data.</text>
</comment>
<evidence type="ECO:0000256" key="7">
    <source>
        <dbReference type="ARBA" id="ARBA00023157"/>
    </source>
</evidence>
<dbReference type="AlphaFoldDB" id="A0AAD5VDD9"/>
<organism evidence="16 17">
    <name type="scientific">Meripilus lineatus</name>
    <dbReference type="NCBI Taxonomy" id="2056292"/>
    <lineage>
        <taxon>Eukaryota</taxon>
        <taxon>Fungi</taxon>
        <taxon>Dikarya</taxon>
        <taxon>Basidiomycota</taxon>
        <taxon>Agaricomycotina</taxon>
        <taxon>Agaricomycetes</taxon>
        <taxon>Polyporales</taxon>
        <taxon>Meripilaceae</taxon>
        <taxon>Meripilus</taxon>
    </lineage>
</organism>
<feature type="region of interest" description="Disordered" evidence="13">
    <location>
        <begin position="253"/>
        <end position="307"/>
    </location>
</feature>
<evidence type="ECO:0000256" key="3">
    <source>
        <dbReference type="ARBA" id="ARBA00023001"/>
    </source>
</evidence>
<proteinExistence type="inferred from homology"/>
<evidence type="ECO:0000256" key="2">
    <source>
        <dbReference type="ARBA" id="ARBA00022723"/>
    </source>
</evidence>
<keyword evidence="9" id="KW-0624">Polysaccharide degradation</keyword>
<protein>
    <recommendedName>
        <fullName evidence="12">lytic cellulose monooxygenase (C4-dehydrogenating)</fullName>
        <ecNumber evidence="12">1.14.99.56</ecNumber>
    </recommendedName>
</protein>
<comment type="similarity">
    <text evidence="10">Belongs to the polysaccharide monooxygenase AA9 family.</text>
</comment>
<evidence type="ECO:0000256" key="6">
    <source>
        <dbReference type="ARBA" id="ARBA00023033"/>
    </source>
</evidence>
<keyword evidence="2" id="KW-0479">Metal-binding</keyword>
<sequence>MKSFTTLIVSLLAVLPYAYAHGFVNQVVIDGKVYKGNTPNNPKFASPVRLIDDISPVKGSNNKALNCGPNAKKAELVADAKPGSSLAFSWFAGGGENWPHNIGPMMTYLAECTGTTCDKFDAANAKWFKIDEVGKKSDGKTWKQQDIMNGGSLTVKLPGDLKSGDYLVRHEIIALHLATSKGGAEFYPSCTQIRVSGNGNGTPKSSELVSFPGGYSDSDPGIFDPTVFDTGSKYTFPGPKIATLAASGAGSGSGVGEVASSSVPASSSKPTPTSAASNASKTSHCLTKKEKEYKPRQLSRVMRSLLP</sequence>
<gene>
    <name evidence="16" type="ORF">NLI96_g2319</name>
</gene>
<feature type="compositionally biased region" description="Low complexity" evidence="13">
    <location>
        <begin position="256"/>
        <end position="283"/>
    </location>
</feature>
<dbReference type="InterPro" id="IPR049892">
    <property type="entry name" value="AA9"/>
</dbReference>
<evidence type="ECO:0000256" key="5">
    <source>
        <dbReference type="ARBA" id="ARBA00023008"/>
    </source>
</evidence>
<dbReference type="Gene3D" id="2.70.50.70">
    <property type="match status" value="1"/>
</dbReference>
<evidence type="ECO:0000256" key="1">
    <source>
        <dbReference type="ARBA" id="ARBA00001973"/>
    </source>
</evidence>
<evidence type="ECO:0000256" key="13">
    <source>
        <dbReference type="SAM" id="MobiDB-lite"/>
    </source>
</evidence>
<evidence type="ECO:0000256" key="12">
    <source>
        <dbReference type="ARBA" id="ARBA00047174"/>
    </source>
</evidence>
<feature type="signal peptide" evidence="14">
    <location>
        <begin position="1"/>
        <end position="20"/>
    </location>
</feature>
<keyword evidence="17" id="KW-1185">Reference proteome</keyword>
<dbReference type="GO" id="GO:0046872">
    <property type="term" value="F:metal ion binding"/>
    <property type="evidence" value="ECO:0007669"/>
    <property type="project" value="UniProtKB-KW"/>
</dbReference>
<dbReference type="GO" id="GO:0030245">
    <property type="term" value="P:cellulose catabolic process"/>
    <property type="evidence" value="ECO:0007669"/>
    <property type="project" value="UniProtKB-KW"/>
</dbReference>
<keyword evidence="5" id="KW-0186">Copper</keyword>
<reference evidence="16" key="1">
    <citation type="submission" date="2022-07" db="EMBL/GenBank/DDBJ databases">
        <title>Genome Sequence of Physisporinus lineatus.</title>
        <authorList>
            <person name="Buettner E."/>
        </authorList>
    </citation>
    <scope>NUCLEOTIDE SEQUENCE</scope>
    <source>
        <strain evidence="16">VT162</strain>
    </source>
</reference>
<keyword evidence="14" id="KW-0732">Signal</keyword>
<feature type="domain" description="Auxiliary Activity family 9 catalytic" evidence="15">
    <location>
        <begin position="21"/>
        <end position="224"/>
    </location>
</feature>
<feature type="chain" id="PRO_5042008274" description="lytic cellulose monooxygenase (C4-dehydrogenating)" evidence="14">
    <location>
        <begin position="21"/>
        <end position="307"/>
    </location>
</feature>
<keyword evidence="4" id="KW-0560">Oxidoreductase</keyword>
<keyword evidence="6" id="KW-0503">Monooxygenase</keyword>
<evidence type="ECO:0000313" key="16">
    <source>
        <dbReference type="EMBL" id="KAJ3489176.1"/>
    </source>
</evidence>
<comment type="cofactor">
    <cofactor evidence="1">
        <name>Cu(2+)</name>
        <dbReference type="ChEBI" id="CHEBI:29036"/>
    </cofactor>
</comment>
<dbReference type="CDD" id="cd21175">
    <property type="entry name" value="LPMO_AA9"/>
    <property type="match status" value="1"/>
</dbReference>
<dbReference type="GO" id="GO:0004497">
    <property type="term" value="F:monooxygenase activity"/>
    <property type="evidence" value="ECO:0007669"/>
    <property type="project" value="UniProtKB-KW"/>
</dbReference>
<dbReference type="EMBL" id="JANAWD010000051">
    <property type="protein sequence ID" value="KAJ3489176.1"/>
    <property type="molecule type" value="Genomic_DNA"/>
</dbReference>
<evidence type="ECO:0000259" key="15">
    <source>
        <dbReference type="Pfam" id="PF03443"/>
    </source>
</evidence>
<keyword evidence="3" id="KW-0136">Cellulose degradation</keyword>
<comment type="catalytic activity">
    <reaction evidence="11">
        <text>[(1-&gt;4)-beta-D-glucosyl]n+m + reduced acceptor + O2 = 4-dehydro-beta-D-glucosyl-[(1-&gt;4)-beta-D-glucosyl]n-1 + [(1-&gt;4)-beta-D-glucosyl]m + acceptor + H2O.</text>
        <dbReference type="EC" id="1.14.99.56"/>
    </reaction>
</comment>
<evidence type="ECO:0000313" key="17">
    <source>
        <dbReference type="Proteomes" id="UP001212997"/>
    </source>
</evidence>